<dbReference type="Proteomes" id="UP000651517">
    <property type="component" value="Unassembled WGS sequence"/>
</dbReference>
<keyword evidence="2" id="KW-1185">Reference proteome</keyword>
<name>A0ABR8WQV4_9MICO</name>
<dbReference type="EMBL" id="JACSPY010000001">
    <property type="protein sequence ID" value="MBD8019389.1"/>
    <property type="molecule type" value="Genomic_DNA"/>
</dbReference>
<sequence length="124" mass="13957">MIHPDVERALAELTEQLVPTEQVVTRLQPGFEQGAMPVVLITAEIPGPDVLSTVQAEFEVYHSRRSDARDLTTVLISHLCDQAHSTSHGLLDMVRIRQKPRELPYQLSGVERFIFTVDVDTRPV</sequence>
<evidence type="ECO:0008006" key="3">
    <source>
        <dbReference type="Google" id="ProtNLM"/>
    </source>
</evidence>
<reference evidence="1 2" key="1">
    <citation type="submission" date="2020-08" db="EMBL/GenBank/DDBJ databases">
        <title>A Genomic Blueprint of the Chicken Gut Microbiome.</title>
        <authorList>
            <person name="Gilroy R."/>
            <person name="Ravi A."/>
            <person name="Getino M."/>
            <person name="Pursley I."/>
            <person name="Horton D.L."/>
            <person name="Alikhan N.-F."/>
            <person name="Baker D."/>
            <person name="Gharbi K."/>
            <person name="Hall N."/>
            <person name="Watson M."/>
            <person name="Adriaenssens E.M."/>
            <person name="Foster-Nyarko E."/>
            <person name="Jarju S."/>
            <person name="Secka A."/>
            <person name="Antonio M."/>
            <person name="Oren A."/>
            <person name="Chaudhuri R."/>
            <person name="La Ragione R.M."/>
            <person name="Hildebrand F."/>
            <person name="Pallen M.J."/>
        </authorList>
    </citation>
    <scope>NUCLEOTIDE SEQUENCE [LARGE SCALE GENOMIC DNA]</scope>
    <source>
        <strain evidence="1 2">Re57</strain>
    </source>
</reference>
<gene>
    <name evidence="1" type="ORF">H9634_01140</name>
</gene>
<organism evidence="1 2">
    <name type="scientific">Brevibacterium gallinarum</name>
    <dbReference type="NCBI Taxonomy" id="2762220"/>
    <lineage>
        <taxon>Bacteria</taxon>
        <taxon>Bacillati</taxon>
        <taxon>Actinomycetota</taxon>
        <taxon>Actinomycetes</taxon>
        <taxon>Micrococcales</taxon>
        <taxon>Brevibacteriaceae</taxon>
        <taxon>Brevibacterium</taxon>
    </lineage>
</organism>
<dbReference type="RefSeq" id="WP_191724991.1">
    <property type="nucleotide sequence ID" value="NZ_JACSPY010000001.1"/>
</dbReference>
<accession>A0ABR8WQV4</accession>
<comment type="caution">
    <text evidence="1">The sequence shown here is derived from an EMBL/GenBank/DDBJ whole genome shotgun (WGS) entry which is preliminary data.</text>
</comment>
<evidence type="ECO:0000313" key="1">
    <source>
        <dbReference type="EMBL" id="MBD8019389.1"/>
    </source>
</evidence>
<proteinExistence type="predicted"/>
<protein>
    <recommendedName>
        <fullName evidence="3">DUF3168 domain-containing protein</fullName>
    </recommendedName>
</protein>
<evidence type="ECO:0000313" key="2">
    <source>
        <dbReference type="Proteomes" id="UP000651517"/>
    </source>
</evidence>